<dbReference type="STRING" id="6313.A0A0K0D8M7"/>
<reference evidence="2" key="2">
    <citation type="submission" date="2017-02" db="UniProtKB">
        <authorList>
            <consortium name="WormBaseParasite"/>
        </authorList>
    </citation>
    <scope>IDENTIFICATION</scope>
</reference>
<organism evidence="1 2">
    <name type="scientific">Angiostrongylus cantonensis</name>
    <name type="common">Rat lungworm</name>
    <dbReference type="NCBI Taxonomy" id="6313"/>
    <lineage>
        <taxon>Eukaryota</taxon>
        <taxon>Metazoa</taxon>
        <taxon>Ecdysozoa</taxon>
        <taxon>Nematoda</taxon>
        <taxon>Chromadorea</taxon>
        <taxon>Rhabditida</taxon>
        <taxon>Rhabditina</taxon>
        <taxon>Rhabditomorpha</taxon>
        <taxon>Strongyloidea</taxon>
        <taxon>Metastrongylidae</taxon>
        <taxon>Angiostrongylus</taxon>
    </lineage>
</organism>
<dbReference type="Proteomes" id="UP000035642">
    <property type="component" value="Unassembled WGS sequence"/>
</dbReference>
<dbReference type="AlphaFoldDB" id="A0A0K0D8M7"/>
<evidence type="ECO:0000313" key="2">
    <source>
        <dbReference type="WBParaSite" id="ACAC_0000642201-mRNA-1"/>
    </source>
</evidence>
<proteinExistence type="predicted"/>
<keyword evidence="1" id="KW-1185">Reference proteome</keyword>
<evidence type="ECO:0000313" key="1">
    <source>
        <dbReference type="Proteomes" id="UP000035642"/>
    </source>
</evidence>
<sequence>MKNPQAVFTMNPSGGGLRDRASSSLALFNRCVLNWFVDWADTTLYEVKHWYYILRNKMKTLEFGLNAKSPKITISLFKVRSELTTTVDMDRKDCDPPFALPKVCDLTPGPTELSSLCR</sequence>
<reference evidence="1" key="1">
    <citation type="submission" date="2012-09" db="EMBL/GenBank/DDBJ databases">
        <authorList>
            <person name="Martin A.A."/>
        </authorList>
    </citation>
    <scope>NUCLEOTIDE SEQUENCE</scope>
</reference>
<accession>A0A0K0D8M7</accession>
<protein>
    <submittedName>
        <fullName evidence="2">Uncharacterized protein</fullName>
    </submittedName>
</protein>
<dbReference type="WBParaSite" id="ACAC_0000642201-mRNA-1">
    <property type="protein sequence ID" value="ACAC_0000642201-mRNA-1"/>
    <property type="gene ID" value="ACAC_0000642201"/>
</dbReference>
<name>A0A0K0D8M7_ANGCA</name>